<proteinExistence type="predicted"/>
<keyword evidence="1" id="KW-1185">Reference proteome</keyword>
<evidence type="ECO:0000313" key="2">
    <source>
        <dbReference type="WBParaSite" id="nRc.2.0.1.t45019-RA"/>
    </source>
</evidence>
<protein>
    <submittedName>
        <fullName evidence="2">Malate dehydrogenase</fullName>
    </submittedName>
</protein>
<dbReference type="WBParaSite" id="nRc.2.0.1.t45019-RA">
    <property type="protein sequence ID" value="nRc.2.0.1.t45019-RA"/>
    <property type="gene ID" value="nRc.2.0.1.g45019"/>
</dbReference>
<organism evidence="1 2">
    <name type="scientific">Romanomermis culicivorax</name>
    <name type="common">Nematode worm</name>
    <dbReference type="NCBI Taxonomy" id="13658"/>
    <lineage>
        <taxon>Eukaryota</taxon>
        <taxon>Metazoa</taxon>
        <taxon>Ecdysozoa</taxon>
        <taxon>Nematoda</taxon>
        <taxon>Enoplea</taxon>
        <taxon>Dorylaimia</taxon>
        <taxon>Mermithida</taxon>
        <taxon>Mermithoidea</taxon>
        <taxon>Mermithidae</taxon>
        <taxon>Romanomermis</taxon>
    </lineage>
</organism>
<reference evidence="2" key="1">
    <citation type="submission" date="2022-11" db="UniProtKB">
        <authorList>
            <consortium name="WormBaseParasite"/>
        </authorList>
    </citation>
    <scope>IDENTIFICATION</scope>
</reference>
<sequence length="132" mass="15102">REKLEFAQGKLPIIQIVVPITIAAFTLQGQCEFPLVPGIQFLRQIERLLSQPRNLLLTPLFCFGIHSCSLAPRNQYWVRFHFLYLKYIMLPENIKNQLLVGSGNVGVNICLKVFVVTCCKRPKHGTMTFLLT</sequence>
<name>A0A915L1I3_ROMCU</name>
<accession>A0A915L1I3</accession>
<dbReference type="AlphaFoldDB" id="A0A915L1I3"/>
<dbReference type="Proteomes" id="UP000887565">
    <property type="component" value="Unplaced"/>
</dbReference>
<evidence type="ECO:0000313" key="1">
    <source>
        <dbReference type="Proteomes" id="UP000887565"/>
    </source>
</evidence>